<dbReference type="GO" id="GO:0043565">
    <property type="term" value="F:sequence-specific DNA binding"/>
    <property type="evidence" value="ECO:0007669"/>
    <property type="project" value="InterPro"/>
</dbReference>
<dbReference type="InterPro" id="IPR025662">
    <property type="entry name" value="Sigma_54_int_dom_ATP-bd_1"/>
</dbReference>
<dbReference type="SUPFAM" id="SSF46689">
    <property type="entry name" value="Homeodomain-like"/>
    <property type="match status" value="1"/>
</dbReference>
<dbReference type="InterPro" id="IPR009057">
    <property type="entry name" value="Homeodomain-like_sf"/>
</dbReference>
<evidence type="ECO:0000256" key="6">
    <source>
        <dbReference type="SAM" id="Phobius"/>
    </source>
</evidence>
<evidence type="ECO:0000256" key="2">
    <source>
        <dbReference type="ARBA" id="ARBA00022840"/>
    </source>
</evidence>
<dbReference type="Pfam" id="PF00158">
    <property type="entry name" value="Sigma54_activat"/>
    <property type="match status" value="1"/>
</dbReference>
<evidence type="ECO:0000256" key="1">
    <source>
        <dbReference type="ARBA" id="ARBA00022741"/>
    </source>
</evidence>
<dbReference type="Gene3D" id="3.40.50.300">
    <property type="entry name" value="P-loop containing nucleotide triphosphate hydrolases"/>
    <property type="match status" value="1"/>
</dbReference>
<dbReference type="Proteomes" id="UP000448292">
    <property type="component" value="Unassembled WGS sequence"/>
</dbReference>
<dbReference type="InterPro" id="IPR025944">
    <property type="entry name" value="Sigma_54_int_dom_CS"/>
</dbReference>
<feature type="transmembrane region" description="Helical" evidence="6">
    <location>
        <begin position="44"/>
        <end position="65"/>
    </location>
</feature>
<keyword evidence="2" id="KW-0067">ATP-binding</keyword>
<dbReference type="InterPro" id="IPR025943">
    <property type="entry name" value="Sigma_54_int_dom_ATP-bd_2"/>
</dbReference>
<feature type="transmembrane region" description="Helical" evidence="6">
    <location>
        <begin position="12"/>
        <end position="32"/>
    </location>
</feature>
<keyword evidence="3" id="KW-0805">Transcription regulation</keyword>
<keyword evidence="5" id="KW-0804">Transcription</keyword>
<dbReference type="GO" id="GO:0005524">
    <property type="term" value="F:ATP binding"/>
    <property type="evidence" value="ECO:0007669"/>
    <property type="project" value="UniProtKB-KW"/>
</dbReference>
<dbReference type="EMBL" id="QMIE01000007">
    <property type="protein sequence ID" value="TVM17279.1"/>
    <property type="molecule type" value="Genomic_DNA"/>
</dbReference>
<dbReference type="InterPro" id="IPR058031">
    <property type="entry name" value="AAA_lid_NorR"/>
</dbReference>
<gene>
    <name evidence="8" type="ORF">DPQ33_08825</name>
</gene>
<dbReference type="PRINTS" id="PR01590">
    <property type="entry name" value="HTHFIS"/>
</dbReference>
<dbReference type="Pfam" id="PF25601">
    <property type="entry name" value="AAA_lid_14"/>
    <property type="match status" value="1"/>
</dbReference>
<dbReference type="InterPro" id="IPR027417">
    <property type="entry name" value="P-loop_NTPase"/>
</dbReference>
<dbReference type="CDD" id="cd00009">
    <property type="entry name" value="AAA"/>
    <property type="match status" value="1"/>
</dbReference>
<dbReference type="OrthoDB" id="9763792at2"/>
<dbReference type="PROSITE" id="PS51257">
    <property type="entry name" value="PROKAR_LIPOPROTEIN"/>
    <property type="match status" value="1"/>
</dbReference>
<evidence type="ECO:0000256" key="4">
    <source>
        <dbReference type="ARBA" id="ARBA00023125"/>
    </source>
</evidence>
<evidence type="ECO:0000259" key="7">
    <source>
        <dbReference type="PROSITE" id="PS50045"/>
    </source>
</evidence>
<dbReference type="PROSITE" id="PS50045">
    <property type="entry name" value="SIGMA54_INTERACT_4"/>
    <property type="match status" value="1"/>
</dbReference>
<organism evidence="8 9">
    <name type="scientific">Oceanidesulfovibrio indonesiensis</name>
    <dbReference type="NCBI Taxonomy" id="54767"/>
    <lineage>
        <taxon>Bacteria</taxon>
        <taxon>Pseudomonadati</taxon>
        <taxon>Thermodesulfobacteriota</taxon>
        <taxon>Desulfovibrionia</taxon>
        <taxon>Desulfovibrionales</taxon>
        <taxon>Desulfovibrionaceae</taxon>
        <taxon>Oceanidesulfovibrio</taxon>
    </lineage>
</organism>
<evidence type="ECO:0000256" key="5">
    <source>
        <dbReference type="ARBA" id="ARBA00023163"/>
    </source>
</evidence>
<keyword evidence="9" id="KW-1185">Reference proteome</keyword>
<dbReference type="PROSITE" id="PS00676">
    <property type="entry name" value="SIGMA54_INTERACT_2"/>
    <property type="match status" value="1"/>
</dbReference>
<dbReference type="RefSeq" id="WP_144302857.1">
    <property type="nucleotide sequence ID" value="NZ_QMIE01000007.1"/>
</dbReference>
<feature type="domain" description="Sigma-54 factor interaction" evidence="7">
    <location>
        <begin position="125"/>
        <end position="349"/>
    </location>
</feature>
<comment type="caution">
    <text evidence="8">The sequence shown here is derived from an EMBL/GenBank/DDBJ whole genome shotgun (WGS) entry which is preliminary data.</text>
</comment>
<dbReference type="PANTHER" id="PTHR32071">
    <property type="entry name" value="TRANSCRIPTIONAL REGULATORY PROTEIN"/>
    <property type="match status" value="1"/>
</dbReference>
<dbReference type="Gene3D" id="1.10.8.60">
    <property type="match status" value="1"/>
</dbReference>
<evidence type="ECO:0000313" key="8">
    <source>
        <dbReference type="EMBL" id="TVM17279.1"/>
    </source>
</evidence>
<keyword evidence="4" id="KW-0238">DNA-binding</keyword>
<keyword evidence="6" id="KW-1133">Transmembrane helix</keyword>
<dbReference type="PROSITE" id="PS00675">
    <property type="entry name" value="SIGMA54_INTERACT_1"/>
    <property type="match status" value="1"/>
</dbReference>
<dbReference type="InterPro" id="IPR002078">
    <property type="entry name" value="Sigma_54_int"/>
</dbReference>
<dbReference type="AlphaFoldDB" id="A0A7M3MF45"/>
<proteinExistence type="predicted"/>
<dbReference type="Gene3D" id="1.10.10.60">
    <property type="entry name" value="Homeodomain-like"/>
    <property type="match status" value="1"/>
</dbReference>
<dbReference type="GO" id="GO:0006355">
    <property type="term" value="P:regulation of DNA-templated transcription"/>
    <property type="evidence" value="ECO:0007669"/>
    <property type="project" value="InterPro"/>
</dbReference>
<dbReference type="Pfam" id="PF02954">
    <property type="entry name" value="HTH_8"/>
    <property type="match status" value="1"/>
</dbReference>
<evidence type="ECO:0000256" key="3">
    <source>
        <dbReference type="ARBA" id="ARBA00023015"/>
    </source>
</evidence>
<dbReference type="FunFam" id="3.40.50.300:FF:000006">
    <property type="entry name" value="DNA-binding transcriptional regulator NtrC"/>
    <property type="match status" value="1"/>
</dbReference>
<sequence length="437" mass="48847">MKKRQYFIRLNIIVPIIFSCLSILTLIVTYRLTLYGLAPGQAPFSYLVIWGGFVVLFSFLAGWLISRTILKPVEAFVREAEKLPAVQQMVEEHKGRDEIARYTQVFTQITDFLSKVDARELFPEIVGQSKVMRGVLSQIMKVAPTDVTVLITGESGTGKELVARAILNHSKRRQGPFIAVNCAAIAQGLLESELFGHEKGAFTGALSQKKGKFELADKGTLFLDEIGDMPLETQAKILRALENGTCERVGGSQTISFDVRVVAATNKDFVELITKGQFREDLYHRLNVFPIHLPPLRHRREDIPILAEHFLESQETEVRLSAEAIQVLLVSPWPGNVRELRNIMERAAVLAEGGVIRPKHLTGLTVGEGDGDDELALDEEIDLDARLEDVERSLIVAALTRTGGVQVRAAELLGIKERSLWHRIKKYEIDVASMRQK</sequence>
<dbReference type="PROSITE" id="PS00688">
    <property type="entry name" value="SIGMA54_INTERACT_3"/>
    <property type="match status" value="1"/>
</dbReference>
<protein>
    <submittedName>
        <fullName evidence="8">Sigma-54-dependent Fis family transcriptional regulator</fullName>
    </submittedName>
</protein>
<evidence type="ECO:0000313" key="9">
    <source>
        <dbReference type="Proteomes" id="UP000448292"/>
    </source>
</evidence>
<dbReference type="InterPro" id="IPR002197">
    <property type="entry name" value="HTH_Fis"/>
</dbReference>
<accession>A0A7M3MF45</accession>
<keyword evidence="6" id="KW-0472">Membrane</keyword>
<keyword evidence="6" id="KW-0812">Transmembrane</keyword>
<dbReference type="Gene3D" id="6.10.340.10">
    <property type="match status" value="1"/>
</dbReference>
<dbReference type="InterPro" id="IPR003593">
    <property type="entry name" value="AAA+_ATPase"/>
</dbReference>
<keyword evidence="1" id="KW-0547">Nucleotide-binding</keyword>
<dbReference type="SUPFAM" id="SSF52540">
    <property type="entry name" value="P-loop containing nucleoside triphosphate hydrolases"/>
    <property type="match status" value="1"/>
</dbReference>
<name>A0A7M3MF45_9BACT</name>
<dbReference type="SMART" id="SM00382">
    <property type="entry name" value="AAA"/>
    <property type="match status" value="1"/>
</dbReference>
<reference evidence="8 9" key="1">
    <citation type="submission" date="2018-06" db="EMBL/GenBank/DDBJ databases">
        <title>Complete genome of Desulfovibrio indonesiensis P37SLT.</title>
        <authorList>
            <person name="Crispim J.S."/>
            <person name="Vidigal P.M.P."/>
            <person name="Silva L.C.F."/>
            <person name="Laguardia C.N."/>
            <person name="Araujo L.C."/>
            <person name="Dias R.S."/>
            <person name="Sousa M.P."/>
            <person name="Paula S.O."/>
            <person name="Silva C."/>
        </authorList>
    </citation>
    <scope>NUCLEOTIDE SEQUENCE [LARGE SCALE GENOMIC DNA]</scope>
    <source>
        <strain evidence="8 9">P37SLT</strain>
    </source>
</reference>